<feature type="region of interest" description="Disordered" evidence="1">
    <location>
        <begin position="125"/>
        <end position="148"/>
    </location>
</feature>
<organism evidence="2 3">
    <name type="scientific">Friedmanniomyces simplex</name>
    <dbReference type="NCBI Taxonomy" id="329884"/>
    <lineage>
        <taxon>Eukaryota</taxon>
        <taxon>Fungi</taxon>
        <taxon>Dikarya</taxon>
        <taxon>Ascomycota</taxon>
        <taxon>Pezizomycotina</taxon>
        <taxon>Dothideomycetes</taxon>
        <taxon>Dothideomycetidae</taxon>
        <taxon>Mycosphaerellales</taxon>
        <taxon>Teratosphaeriaceae</taxon>
        <taxon>Friedmanniomyces</taxon>
    </lineage>
</organism>
<protein>
    <submittedName>
        <fullName evidence="2">Uncharacterized protein</fullName>
    </submittedName>
</protein>
<evidence type="ECO:0000256" key="1">
    <source>
        <dbReference type="SAM" id="MobiDB-lite"/>
    </source>
</evidence>
<dbReference type="AlphaFoldDB" id="A0A4U0WGR8"/>
<keyword evidence="3" id="KW-1185">Reference proteome</keyword>
<evidence type="ECO:0000313" key="2">
    <source>
        <dbReference type="EMBL" id="TKA61757.1"/>
    </source>
</evidence>
<proteinExistence type="predicted"/>
<evidence type="ECO:0000313" key="3">
    <source>
        <dbReference type="Proteomes" id="UP000309340"/>
    </source>
</evidence>
<sequence length="282" mass="31211">MPEKVDQVAKDAYDRGELGAEMYEKLVQAGLHDMREPGVSEWKDTAAANAEVPPPPPPVDDYVKDYVGEYIEVPAPPLSPPTEDSSMDDWQPKEAPAPACAVEEILPEVEVVEEYPVDGATEGVEVQGDRGKEQVAKEEREAAGKEEEEEDWKGQGFLWCFGCGRVDVVRYGNKALSDYFKGASMEVESGIVFILCGSCRDFETHAEMFEGSEVVRARSALAASAPKGSQEALGFQAAKHTLRAAIEDDLDDAVNVYTDAFKHGRTWQYGYLHDDEYVNYTW</sequence>
<dbReference type="Proteomes" id="UP000309340">
    <property type="component" value="Unassembled WGS sequence"/>
</dbReference>
<reference evidence="2 3" key="1">
    <citation type="submission" date="2017-03" db="EMBL/GenBank/DDBJ databases">
        <title>Genomes of endolithic fungi from Antarctica.</title>
        <authorList>
            <person name="Coleine C."/>
            <person name="Masonjones S."/>
            <person name="Stajich J.E."/>
        </authorList>
    </citation>
    <scope>NUCLEOTIDE SEQUENCE [LARGE SCALE GENOMIC DNA]</scope>
    <source>
        <strain evidence="2 3">CCFEE 5184</strain>
    </source>
</reference>
<gene>
    <name evidence="2" type="ORF">B0A55_11350</name>
</gene>
<comment type="caution">
    <text evidence="2">The sequence shown here is derived from an EMBL/GenBank/DDBJ whole genome shotgun (WGS) entry which is preliminary data.</text>
</comment>
<accession>A0A4U0WGR8</accession>
<feature type="region of interest" description="Disordered" evidence="1">
    <location>
        <begin position="42"/>
        <end position="93"/>
    </location>
</feature>
<name>A0A4U0WGR8_9PEZI</name>
<feature type="compositionally biased region" description="Basic and acidic residues" evidence="1">
    <location>
        <begin position="127"/>
        <end position="145"/>
    </location>
</feature>
<dbReference type="OrthoDB" id="3921971at2759"/>
<dbReference type="EMBL" id="NAJQ01001172">
    <property type="protein sequence ID" value="TKA61757.1"/>
    <property type="molecule type" value="Genomic_DNA"/>
</dbReference>